<accession>A0A513TXS8</accession>
<name>A0A513TXS8_9MUSC</name>
<proteinExistence type="predicted"/>
<dbReference type="Gene3D" id="3.60.10.10">
    <property type="entry name" value="Endonuclease/exonuclease/phosphatase"/>
    <property type="match status" value="1"/>
</dbReference>
<dbReference type="InterPro" id="IPR003539">
    <property type="entry name" value="CD_toxinB"/>
</dbReference>
<dbReference type="PRINTS" id="PR01388">
    <property type="entry name" value="CDTOXINB"/>
</dbReference>
<organism evidence="1">
    <name type="scientific">Scaptomyza nr. nigrita KIV-2019</name>
    <dbReference type="NCBI Taxonomy" id="2591530"/>
    <lineage>
        <taxon>Eukaryota</taxon>
        <taxon>Metazoa</taxon>
        <taxon>Ecdysozoa</taxon>
        <taxon>Arthropoda</taxon>
        <taxon>Hexapoda</taxon>
        <taxon>Insecta</taxon>
        <taxon>Pterygota</taxon>
        <taxon>Neoptera</taxon>
        <taxon>Endopterygota</taxon>
        <taxon>Diptera</taxon>
        <taxon>Brachycera</taxon>
        <taxon>Muscomorpha</taxon>
        <taxon>Ephydroidea</taxon>
        <taxon>Drosophilidae</taxon>
        <taxon>Scaptomyza</taxon>
    </lineage>
</organism>
<reference evidence="1" key="1">
    <citation type="journal article" date="2019" name="Mol. Biol. Evol.">
        <title>Horizontal transfer of bacterial cytolethal distending toxin B genes to insects.</title>
        <authorList>
            <person name="Verster K.I."/>
            <person name="Wisecaver J.H."/>
            <person name="Karageorgi M."/>
            <person name="Duncan R.P."/>
            <person name="Gloss A.D."/>
            <person name="Armstrong E."/>
            <person name="Price D.K."/>
            <person name="Menon A.R."/>
            <person name="Ali Z.M."/>
            <person name="Whiteman N.K."/>
        </authorList>
    </citation>
    <scope>NUCLEOTIDE SEQUENCE</scope>
    <source>
        <strain evidence="1">Snrnig</strain>
    </source>
</reference>
<protein>
    <submittedName>
        <fullName evidence="1">Cytolethal distending toxin B</fullName>
    </submittedName>
</protein>
<dbReference type="InterPro" id="IPR036691">
    <property type="entry name" value="Endo/exonu/phosph_ase_sf"/>
</dbReference>
<gene>
    <name evidence="1" type="primary">cdtB</name>
</gene>
<dbReference type="AlphaFoldDB" id="A0A513TXS8"/>
<dbReference type="SUPFAM" id="SSF56219">
    <property type="entry name" value="DNase I-like"/>
    <property type="match status" value="1"/>
</dbReference>
<sequence length="158" mass="17113">MAIITRERASKVYIIPAHSRDPYRIDVNRPTIGVKLSGYTVFTAHSDPNKNEIVDTIGKVARFMASENQCQQTKWILMGDFNEEPAVVNRRLPQASNGCVISIVSPAAATRQASGKIIDYGVYGGPPSTAGSLQATTRTGEGNSDHWPVQIMPAPMNG</sequence>
<evidence type="ECO:0000313" key="1">
    <source>
        <dbReference type="EMBL" id="QDF82161.1"/>
    </source>
</evidence>
<dbReference type="EMBL" id="MH884657">
    <property type="protein sequence ID" value="QDF82161.1"/>
    <property type="molecule type" value="Genomic_DNA"/>
</dbReference>